<dbReference type="RefSeq" id="WP_245909178.1">
    <property type="nucleotide sequence ID" value="NZ_QKZI01000001.1"/>
</dbReference>
<sequence>MYKTDKRNETWKLFVALMFFSIILLNISPTTSYACSCVQPGAPLDELDNSSVVFSGKVIEIVDVNKSRISQSSADPMAVLFEVKDVWKGINQSQVLVYTERDSASCGFEFAVNEEYIVYAKEANGDLRASLCSRTATFSEATMDLTDLGKGEKPTVKATAESDTSNFEDQLPIKNAFFINPMYIFLIFAGLVVIGLYIARGYKKRG</sequence>
<dbReference type="AlphaFoldDB" id="A0A2W7MJ35"/>
<organism evidence="4 5">
    <name type="scientific">Psychrobacillus insolitus</name>
    <dbReference type="NCBI Taxonomy" id="1461"/>
    <lineage>
        <taxon>Bacteria</taxon>
        <taxon>Bacillati</taxon>
        <taxon>Bacillota</taxon>
        <taxon>Bacilli</taxon>
        <taxon>Bacillales</taxon>
        <taxon>Bacillaceae</taxon>
        <taxon>Psychrobacillus</taxon>
    </lineage>
</organism>
<dbReference type="SUPFAM" id="SSF50242">
    <property type="entry name" value="TIMP-like"/>
    <property type="match status" value="1"/>
</dbReference>
<dbReference type="GO" id="GO:0008191">
    <property type="term" value="F:metalloendopeptidase inhibitor activity"/>
    <property type="evidence" value="ECO:0007669"/>
    <property type="project" value="InterPro"/>
</dbReference>
<dbReference type="Gene3D" id="2.40.50.120">
    <property type="match status" value="1"/>
</dbReference>
<dbReference type="InterPro" id="IPR008993">
    <property type="entry name" value="TIMP-like_OB-fold"/>
</dbReference>
<dbReference type="Pfam" id="PF00965">
    <property type="entry name" value="TIMP"/>
    <property type="match status" value="1"/>
</dbReference>
<dbReference type="PROSITE" id="PS51257">
    <property type="entry name" value="PROKAR_LIPOPROTEIN"/>
    <property type="match status" value="1"/>
</dbReference>
<dbReference type="InterPro" id="IPR001820">
    <property type="entry name" value="TIMP"/>
</dbReference>
<accession>A0A2W7MJ35</accession>
<keyword evidence="3" id="KW-1133">Transmembrane helix</keyword>
<feature type="transmembrane region" description="Helical" evidence="3">
    <location>
        <begin position="182"/>
        <end position="199"/>
    </location>
</feature>
<comment type="caution">
    <text evidence="4">The sequence shown here is derived from an EMBL/GenBank/DDBJ whole genome shotgun (WGS) entry which is preliminary data.</text>
</comment>
<reference evidence="4 5" key="1">
    <citation type="submission" date="2018-06" db="EMBL/GenBank/DDBJ databases">
        <title>Genomic Encyclopedia of Type Strains, Phase IV (KMG-IV): sequencing the most valuable type-strain genomes for metagenomic binning, comparative biology and taxonomic classification.</title>
        <authorList>
            <person name="Goeker M."/>
        </authorList>
    </citation>
    <scope>NUCLEOTIDE SEQUENCE [LARGE SCALE GENOMIC DNA]</scope>
    <source>
        <strain evidence="4 5">DSM 5</strain>
    </source>
</reference>
<evidence type="ECO:0000313" key="4">
    <source>
        <dbReference type="EMBL" id="PZX07292.1"/>
    </source>
</evidence>
<dbReference type="GO" id="GO:0005576">
    <property type="term" value="C:extracellular region"/>
    <property type="evidence" value="ECO:0007669"/>
    <property type="project" value="UniProtKB-SubCell"/>
</dbReference>
<evidence type="ECO:0000256" key="3">
    <source>
        <dbReference type="SAM" id="Phobius"/>
    </source>
</evidence>
<evidence type="ECO:0000256" key="2">
    <source>
        <dbReference type="ARBA" id="ARBA00022525"/>
    </source>
</evidence>
<evidence type="ECO:0000256" key="1">
    <source>
        <dbReference type="ARBA" id="ARBA00004613"/>
    </source>
</evidence>
<proteinExistence type="predicted"/>
<comment type="subcellular location">
    <subcellularLocation>
        <location evidence="1">Secreted</location>
    </subcellularLocation>
</comment>
<dbReference type="EMBL" id="QKZI01000001">
    <property type="protein sequence ID" value="PZX07292.1"/>
    <property type="molecule type" value="Genomic_DNA"/>
</dbReference>
<name>A0A2W7MJ35_9BACI</name>
<keyword evidence="3" id="KW-0472">Membrane</keyword>
<dbReference type="Proteomes" id="UP000248646">
    <property type="component" value="Unassembled WGS sequence"/>
</dbReference>
<keyword evidence="2" id="KW-0964">Secreted</keyword>
<gene>
    <name evidence="4" type="ORF">C7437_101404</name>
</gene>
<keyword evidence="3" id="KW-0812">Transmembrane</keyword>
<keyword evidence="5" id="KW-1185">Reference proteome</keyword>
<evidence type="ECO:0000313" key="5">
    <source>
        <dbReference type="Proteomes" id="UP000248646"/>
    </source>
</evidence>
<protein>
    <submittedName>
        <fullName evidence="4">Tissue inhibitor of metalloproteinase</fullName>
    </submittedName>
</protein>